<feature type="compositionally biased region" description="Low complexity" evidence="1">
    <location>
        <begin position="415"/>
        <end position="438"/>
    </location>
</feature>
<accession>A0A1X2I932</accession>
<evidence type="ECO:0000256" key="1">
    <source>
        <dbReference type="SAM" id="MobiDB-lite"/>
    </source>
</evidence>
<feature type="compositionally biased region" description="Basic residues" evidence="1">
    <location>
        <begin position="439"/>
        <end position="449"/>
    </location>
</feature>
<sequence>MPSDGSDNDNIPLTVNTWGEQEQHQQDQQQQQQQEQQLTTWGQRYGWKNVSIPNNIVNEGCKYSGGIYRTGKNYKPIDEESLLQQRNQGTATLKTGTTQSSADRNTGNDRTGRNSSRRNNSNSNNNDTGSRHEPWPSTSSLSPKTDSAAHSPQYRTRYGDRTPKSGQEPLSDYRITSMEPPSLQPTSINQYQATSTTTTIKLPPLSEAPENATYAYSLIGEPSSEKVNKVTSADNTYAAPDPHHCNASKQASEPGEYCDSIWATWVNEISSNKNTIIPAGFDSNYVQQLCDKTRPPNILIQSDDGVLEQRSNNPITIVEPPGYLSDLPITIHPSSSSSSSSSSSASSASSSSLASTQFVNTSSTHHSWGTSEDDDVLWNNIKLSMELEISKQQGSNGSTKVMDWVSGWDDILPSSPSSSSSTLTNNNSNSNSNSNSNNHHQHRFAHRSRERYSTIYRPLPRNYYMQNGISRPAFMTAPSKTAAPPPSHNPIVVSIQLECRENGTKTSIPLRKLDDPVVVARSFCQTHHIVNPAHINDLTRLFTNQKSAATQRHHKRPSS</sequence>
<feature type="compositionally biased region" description="Low complexity" evidence="1">
    <location>
        <begin position="113"/>
        <end position="128"/>
    </location>
</feature>
<feature type="region of interest" description="Disordered" evidence="1">
    <location>
        <begin position="415"/>
        <end position="449"/>
    </location>
</feature>
<protein>
    <submittedName>
        <fullName evidence="2">Uncharacterized protein</fullName>
    </submittedName>
</protein>
<dbReference type="EMBL" id="MCGE01000020">
    <property type="protein sequence ID" value="ORZ11936.1"/>
    <property type="molecule type" value="Genomic_DNA"/>
</dbReference>
<feature type="compositionally biased region" description="Polar residues" evidence="1">
    <location>
        <begin position="136"/>
        <end position="154"/>
    </location>
</feature>
<feature type="compositionally biased region" description="Low complexity" evidence="1">
    <location>
        <begin position="26"/>
        <end position="37"/>
    </location>
</feature>
<evidence type="ECO:0000313" key="3">
    <source>
        <dbReference type="Proteomes" id="UP000193560"/>
    </source>
</evidence>
<feature type="compositionally biased region" description="Low complexity" evidence="1">
    <location>
        <begin position="334"/>
        <end position="347"/>
    </location>
</feature>
<dbReference type="Proteomes" id="UP000193560">
    <property type="component" value="Unassembled WGS sequence"/>
</dbReference>
<name>A0A1X2I932_9FUNG</name>
<organism evidence="2 3">
    <name type="scientific">Absidia repens</name>
    <dbReference type="NCBI Taxonomy" id="90262"/>
    <lineage>
        <taxon>Eukaryota</taxon>
        <taxon>Fungi</taxon>
        <taxon>Fungi incertae sedis</taxon>
        <taxon>Mucoromycota</taxon>
        <taxon>Mucoromycotina</taxon>
        <taxon>Mucoromycetes</taxon>
        <taxon>Mucorales</taxon>
        <taxon>Cunninghamellaceae</taxon>
        <taxon>Absidia</taxon>
    </lineage>
</organism>
<proteinExistence type="predicted"/>
<comment type="caution">
    <text evidence="2">The sequence shown here is derived from an EMBL/GenBank/DDBJ whole genome shotgun (WGS) entry which is preliminary data.</text>
</comment>
<dbReference type="AlphaFoldDB" id="A0A1X2I932"/>
<gene>
    <name evidence="2" type="ORF">BCR42DRAFT_440359</name>
</gene>
<feature type="compositionally biased region" description="Polar residues" evidence="1">
    <location>
        <begin position="91"/>
        <end position="105"/>
    </location>
</feature>
<keyword evidence="3" id="KW-1185">Reference proteome</keyword>
<feature type="region of interest" description="Disordered" evidence="1">
    <location>
        <begin position="328"/>
        <end position="347"/>
    </location>
</feature>
<feature type="compositionally biased region" description="Polar residues" evidence="1">
    <location>
        <begin position="8"/>
        <end position="19"/>
    </location>
</feature>
<evidence type="ECO:0000313" key="2">
    <source>
        <dbReference type="EMBL" id="ORZ11936.1"/>
    </source>
</evidence>
<dbReference type="STRING" id="90262.A0A1X2I932"/>
<feature type="region of interest" description="Disordered" evidence="1">
    <location>
        <begin position="91"/>
        <end position="188"/>
    </location>
</feature>
<reference evidence="2 3" key="1">
    <citation type="submission" date="2016-07" db="EMBL/GenBank/DDBJ databases">
        <title>Pervasive Adenine N6-methylation of Active Genes in Fungi.</title>
        <authorList>
            <consortium name="DOE Joint Genome Institute"/>
            <person name="Mondo S.J."/>
            <person name="Dannebaum R.O."/>
            <person name="Kuo R.C."/>
            <person name="Labutti K."/>
            <person name="Haridas S."/>
            <person name="Kuo A."/>
            <person name="Salamov A."/>
            <person name="Ahrendt S.R."/>
            <person name="Lipzen A."/>
            <person name="Sullivan W."/>
            <person name="Andreopoulos W.B."/>
            <person name="Clum A."/>
            <person name="Lindquist E."/>
            <person name="Daum C."/>
            <person name="Ramamoorthy G.K."/>
            <person name="Gryganskyi A."/>
            <person name="Culley D."/>
            <person name="Magnuson J.K."/>
            <person name="James T.Y."/>
            <person name="O'Malley M.A."/>
            <person name="Stajich J.E."/>
            <person name="Spatafora J.W."/>
            <person name="Visel A."/>
            <person name="Grigoriev I.V."/>
        </authorList>
    </citation>
    <scope>NUCLEOTIDE SEQUENCE [LARGE SCALE GENOMIC DNA]</scope>
    <source>
        <strain evidence="2 3">NRRL 1336</strain>
    </source>
</reference>
<feature type="region of interest" description="Disordered" evidence="1">
    <location>
        <begin position="1"/>
        <end position="37"/>
    </location>
</feature>